<dbReference type="PANTHER" id="PTHR13847:SF193">
    <property type="entry name" value="PYRUVATE DEHYDROGENASE PHOSPHATASE REGULATORY SUBUNIT, MITOCHONDRIAL"/>
    <property type="match status" value="1"/>
</dbReference>
<evidence type="ECO:0000259" key="1">
    <source>
        <dbReference type="Pfam" id="PF01266"/>
    </source>
</evidence>
<dbReference type="InterPro" id="IPR036188">
    <property type="entry name" value="FAD/NAD-bd_sf"/>
</dbReference>
<evidence type="ECO:0000313" key="2">
    <source>
        <dbReference type="EMBL" id="CEL08834.1"/>
    </source>
</evidence>
<dbReference type="SUPFAM" id="SSF51905">
    <property type="entry name" value="FAD/NAD(P)-binding domain"/>
    <property type="match status" value="1"/>
</dbReference>
<dbReference type="STRING" id="454130.A0A0U5G939"/>
<dbReference type="Proteomes" id="UP000054771">
    <property type="component" value="Unassembled WGS sequence"/>
</dbReference>
<keyword evidence="3" id="KW-1185">Reference proteome</keyword>
<protein>
    <submittedName>
        <fullName evidence="2">Putative N,N-dimethylglycine oxidase (AFU_orthologue AFUA_2G16610)</fullName>
    </submittedName>
</protein>
<gene>
    <name evidence="2" type="ORF">ASPCAL11979</name>
</gene>
<dbReference type="GO" id="GO:0005739">
    <property type="term" value="C:mitochondrion"/>
    <property type="evidence" value="ECO:0007669"/>
    <property type="project" value="TreeGrafter"/>
</dbReference>
<dbReference type="EMBL" id="CDMC01000012">
    <property type="protein sequence ID" value="CEL08834.1"/>
    <property type="molecule type" value="Genomic_DNA"/>
</dbReference>
<proteinExistence type="predicted"/>
<dbReference type="Gene3D" id="3.50.50.60">
    <property type="entry name" value="FAD/NAD(P)-binding domain"/>
    <property type="match status" value="1"/>
</dbReference>
<dbReference type="SUPFAM" id="SSF54373">
    <property type="entry name" value="FAD-linked reductases, C-terminal domain"/>
    <property type="match status" value="1"/>
</dbReference>
<name>A0A0U5G939_ASPCI</name>
<accession>A0A0U5G939</accession>
<dbReference type="OMA" id="RKAPWVR"/>
<reference evidence="3" key="1">
    <citation type="journal article" date="2016" name="Genome Announc.">
        <title>Draft genome sequences of fungus Aspergillus calidoustus.</title>
        <authorList>
            <person name="Horn F."/>
            <person name="Linde J."/>
            <person name="Mattern D.J."/>
            <person name="Walther G."/>
            <person name="Guthke R."/>
            <person name="Scherlach K."/>
            <person name="Martin K."/>
            <person name="Brakhage A.A."/>
            <person name="Petzke L."/>
            <person name="Valiante V."/>
        </authorList>
    </citation>
    <scope>NUCLEOTIDE SEQUENCE [LARGE SCALE GENOMIC DNA]</scope>
    <source>
        <strain evidence="3">SF006504</strain>
    </source>
</reference>
<dbReference type="AlphaFoldDB" id="A0A0U5G939"/>
<dbReference type="Gene3D" id="3.30.9.10">
    <property type="entry name" value="D-Amino Acid Oxidase, subunit A, domain 2"/>
    <property type="match status" value="1"/>
</dbReference>
<evidence type="ECO:0000313" key="3">
    <source>
        <dbReference type="Proteomes" id="UP000054771"/>
    </source>
</evidence>
<dbReference type="Pfam" id="PF01266">
    <property type="entry name" value="DAO"/>
    <property type="match status" value="1"/>
</dbReference>
<dbReference type="InterPro" id="IPR006076">
    <property type="entry name" value="FAD-dep_OxRdtase"/>
</dbReference>
<dbReference type="PANTHER" id="PTHR13847">
    <property type="entry name" value="SARCOSINE DEHYDROGENASE-RELATED"/>
    <property type="match status" value="1"/>
</dbReference>
<sequence>MGIQEHFEVPAGDNSRMAAQQKSDIVIIGGGIVGSALAYFLTSSNDGKKVTIIDRAFAQLKGSTGYAPGFVGQFNESDVLTRLSIESVKEYLKVPGGFETVGGLEVATSTAGLENLEWRRTTAKERGLDAEIISAQQAADLAPDLVKPDNVAALYFPGAGTANPTVIAAFFQSEAQAKGAELLEADVNDIQQAEGRVTGVTTSAGFIEAQTVILATGIWAQSLADFGFPVPVIPVAHPYMYGEYHEPKANKSPFVRYPEYHVYVRDHGPFFGLGSYDHKPLAEKPKGTAIGDWMGEFDATLDRALRLIPEKTKLSVREKFNGIFSMTPDNLPLVGEIPTAKGLYMAAGVWVTHAAGSAKFLTQMLRGEQVDAAMRKALDPTRFQGRDLESLERESLNCYNSIYSTYENS</sequence>
<organism evidence="2 3">
    <name type="scientific">Aspergillus calidoustus</name>
    <dbReference type="NCBI Taxonomy" id="454130"/>
    <lineage>
        <taxon>Eukaryota</taxon>
        <taxon>Fungi</taxon>
        <taxon>Dikarya</taxon>
        <taxon>Ascomycota</taxon>
        <taxon>Pezizomycotina</taxon>
        <taxon>Eurotiomycetes</taxon>
        <taxon>Eurotiomycetidae</taxon>
        <taxon>Eurotiales</taxon>
        <taxon>Aspergillaceae</taxon>
        <taxon>Aspergillus</taxon>
        <taxon>Aspergillus subgen. Nidulantes</taxon>
    </lineage>
</organism>
<feature type="domain" description="FAD dependent oxidoreductase" evidence="1">
    <location>
        <begin position="24"/>
        <end position="364"/>
    </location>
</feature>
<dbReference type="OrthoDB" id="498204at2759"/>